<feature type="transmembrane region" description="Helical" evidence="8">
    <location>
        <begin position="80"/>
        <end position="107"/>
    </location>
</feature>
<feature type="transmembrane region" description="Helical" evidence="8">
    <location>
        <begin position="166"/>
        <end position="184"/>
    </location>
</feature>
<dbReference type="GO" id="GO:0016020">
    <property type="term" value="C:membrane"/>
    <property type="evidence" value="ECO:0007669"/>
    <property type="project" value="UniProtKB-SubCell"/>
</dbReference>
<keyword evidence="4" id="KW-0808">Transferase</keyword>
<organism evidence="10 11">
    <name type="scientific">Rhizopogon vinicolor AM-OR11-026</name>
    <dbReference type="NCBI Taxonomy" id="1314800"/>
    <lineage>
        <taxon>Eukaryota</taxon>
        <taxon>Fungi</taxon>
        <taxon>Dikarya</taxon>
        <taxon>Basidiomycota</taxon>
        <taxon>Agaricomycotina</taxon>
        <taxon>Agaricomycetes</taxon>
        <taxon>Agaricomycetidae</taxon>
        <taxon>Boletales</taxon>
        <taxon>Suillineae</taxon>
        <taxon>Rhizopogonaceae</taxon>
        <taxon>Rhizopogon</taxon>
    </lineage>
</organism>
<dbReference type="InParanoid" id="A0A1B7N147"/>
<evidence type="ECO:0000313" key="11">
    <source>
        <dbReference type="Proteomes" id="UP000092154"/>
    </source>
</evidence>
<dbReference type="AlphaFoldDB" id="A0A1B7N147"/>
<dbReference type="PANTHER" id="PTHR31595:SF57">
    <property type="entry name" value="OS04G0481900 PROTEIN"/>
    <property type="match status" value="1"/>
</dbReference>
<dbReference type="GO" id="GO:0008374">
    <property type="term" value="F:O-acyltransferase activity"/>
    <property type="evidence" value="ECO:0007669"/>
    <property type="project" value="InterPro"/>
</dbReference>
<comment type="subcellular location">
    <subcellularLocation>
        <location evidence="1">Membrane</location>
        <topology evidence="1">Multi-pass membrane protein</topology>
    </subcellularLocation>
</comment>
<evidence type="ECO:0000256" key="5">
    <source>
        <dbReference type="ARBA" id="ARBA00022692"/>
    </source>
</evidence>
<keyword evidence="6 8" id="KW-1133">Transmembrane helix</keyword>
<comment type="similarity">
    <text evidence="3">Belongs to the wax synthase family.</text>
</comment>
<evidence type="ECO:0000256" key="7">
    <source>
        <dbReference type="ARBA" id="ARBA00023136"/>
    </source>
</evidence>
<protein>
    <recommendedName>
        <fullName evidence="9">Wax synthase domain-containing protein</fullName>
    </recommendedName>
</protein>
<keyword evidence="7 8" id="KW-0472">Membrane</keyword>
<evidence type="ECO:0000256" key="8">
    <source>
        <dbReference type="SAM" id="Phobius"/>
    </source>
</evidence>
<keyword evidence="5 8" id="KW-0812">Transmembrane</keyword>
<dbReference type="Proteomes" id="UP000092154">
    <property type="component" value="Unassembled WGS sequence"/>
</dbReference>
<gene>
    <name evidence="10" type="ORF">K503DRAFT_691336</name>
</gene>
<comment type="pathway">
    <text evidence="2">Secondary metabolite biosynthesis.</text>
</comment>
<evidence type="ECO:0000256" key="2">
    <source>
        <dbReference type="ARBA" id="ARBA00005179"/>
    </source>
</evidence>
<feature type="non-terminal residue" evidence="10">
    <location>
        <position position="1"/>
    </location>
</feature>
<dbReference type="InterPro" id="IPR032805">
    <property type="entry name" value="Wax_synthase_dom"/>
</dbReference>
<dbReference type="GO" id="GO:0006629">
    <property type="term" value="P:lipid metabolic process"/>
    <property type="evidence" value="ECO:0007669"/>
    <property type="project" value="InterPro"/>
</dbReference>
<dbReference type="Pfam" id="PF13813">
    <property type="entry name" value="MBOAT_2"/>
    <property type="match status" value="1"/>
</dbReference>
<evidence type="ECO:0000256" key="3">
    <source>
        <dbReference type="ARBA" id="ARBA00007282"/>
    </source>
</evidence>
<feature type="transmembrane region" description="Helical" evidence="8">
    <location>
        <begin position="196"/>
        <end position="219"/>
    </location>
</feature>
<proteinExistence type="inferred from homology"/>
<evidence type="ECO:0000256" key="4">
    <source>
        <dbReference type="ARBA" id="ARBA00022679"/>
    </source>
</evidence>
<evidence type="ECO:0000313" key="10">
    <source>
        <dbReference type="EMBL" id="OAX38573.1"/>
    </source>
</evidence>
<evidence type="ECO:0000256" key="1">
    <source>
        <dbReference type="ARBA" id="ARBA00004141"/>
    </source>
</evidence>
<evidence type="ECO:0000259" key="9">
    <source>
        <dbReference type="Pfam" id="PF13813"/>
    </source>
</evidence>
<sequence length="286" mass="32729">KRYFDVICVSHSPRAIGWSHQVCNIPPQQPRRSFIFRSTLRAAWYVVFFETGRLYVWYNPAFSSATIGGQGYVVHCMDTVIFIGLACWASNAVYFVVAAGSVAIGLFEPRMWPDLFGVWVDAYTIRRFWGRTWHQMLRRILTPLGKATSSAFGFKRGTLESSYTQLYVAFFLSGLMHTGGDIVLSSHTSTVSRSFFSMPFFLLQAFAITLEDMFIWIAGRLNVKSNLWTRVLGYVWVAAWFGWCVPEFVKNQVRWGDNEAWRWECYGLEFSASHAGAIGIQYRGVC</sequence>
<dbReference type="PANTHER" id="PTHR31595">
    <property type="entry name" value="LONG-CHAIN-ALCOHOL O-FATTY-ACYLTRANSFERASE 3-RELATED"/>
    <property type="match status" value="1"/>
</dbReference>
<evidence type="ECO:0000256" key="6">
    <source>
        <dbReference type="ARBA" id="ARBA00022989"/>
    </source>
</evidence>
<feature type="domain" description="Wax synthase" evidence="9">
    <location>
        <begin position="112"/>
        <end position="197"/>
    </location>
</feature>
<dbReference type="STRING" id="1314800.A0A1B7N147"/>
<dbReference type="OrthoDB" id="1077582at2759"/>
<keyword evidence="11" id="KW-1185">Reference proteome</keyword>
<name>A0A1B7N147_9AGAM</name>
<reference evidence="10 11" key="1">
    <citation type="submission" date="2016-06" db="EMBL/GenBank/DDBJ databases">
        <title>Comparative genomics of the ectomycorrhizal sister species Rhizopogon vinicolor and Rhizopogon vesiculosus (Basidiomycota: Boletales) reveals a divergence of the mating type B locus.</title>
        <authorList>
            <consortium name="DOE Joint Genome Institute"/>
            <person name="Mujic A.B."/>
            <person name="Kuo A."/>
            <person name="Tritt A."/>
            <person name="Lipzen A."/>
            <person name="Chen C."/>
            <person name="Johnson J."/>
            <person name="Sharma A."/>
            <person name="Barry K."/>
            <person name="Grigoriev I.V."/>
            <person name="Spatafora J.W."/>
        </authorList>
    </citation>
    <scope>NUCLEOTIDE SEQUENCE [LARGE SCALE GENOMIC DNA]</scope>
    <source>
        <strain evidence="10 11">AM-OR11-026</strain>
    </source>
</reference>
<feature type="transmembrane region" description="Helical" evidence="8">
    <location>
        <begin position="231"/>
        <end position="249"/>
    </location>
</feature>
<accession>A0A1B7N147</accession>
<dbReference type="EMBL" id="KV448288">
    <property type="protein sequence ID" value="OAX38573.1"/>
    <property type="molecule type" value="Genomic_DNA"/>
</dbReference>
<dbReference type="InterPro" id="IPR044851">
    <property type="entry name" value="Wax_synthase"/>
</dbReference>